<proteinExistence type="predicted"/>
<accession>B9CMT2</accession>
<gene>
    <name evidence="1" type="ORF">ATORI0001_0890</name>
</gene>
<evidence type="ECO:0000313" key="1">
    <source>
        <dbReference type="EMBL" id="EEE17018.1"/>
    </source>
</evidence>
<sequence>MSREEQEAYMPTDSKSYTILLANTSCLIRTVVTVATQQF</sequence>
<organism evidence="1 2">
    <name type="scientific">Lancefieldella rimae (strain ATCC 49626 / DSM 7090 / CCUG 31168 / NBRC 15546 / VPI D140H-11A)</name>
    <name type="common">Atopobium rimae</name>
    <dbReference type="NCBI Taxonomy" id="553184"/>
    <lineage>
        <taxon>Bacteria</taxon>
        <taxon>Bacillati</taxon>
        <taxon>Actinomycetota</taxon>
        <taxon>Coriobacteriia</taxon>
        <taxon>Coriobacteriales</taxon>
        <taxon>Atopobiaceae</taxon>
        <taxon>Lancefieldella</taxon>
    </lineage>
</organism>
<evidence type="ECO:0000313" key="2">
    <source>
        <dbReference type="Proteomes" id="UP000004070"/>
    </source>
</evidence>
<comment type="caution">
    <text evidence="1">The sequence shown here is derived from an EMBL/GenBank/DDBJ whole genome shotgun (WGS) entry which is preliminary data.</text>
</comment>
<name>B9CMT2_LANR4</name>
<protein>
    <submittedName>
        <fullName evidence="1">Uncharacterized protein</fullName>
    </submittedName>
</protein>
<dbReference type="EMBL" id="ACFE01000003">
    <property type="protein sequence ID" value="EEE17018.1"/>
    <property type="molecule type" value="Genomic_DNA"/>
</dbReference>
<dbReference type="AlphaFoldDB" id="B9CMT2"/>
<reference evidence="1 2" key="1">
    <citation type="submission" date="2009-01" db="EMBL/GenBank/DDBJ databases">
        <authorList>
            <person name="Madupu R."/>
            <person name="Sebastian Y."/>
            <person name="Durkin A.S."/>
            <person name="Torralba M."/>
            <person name="Methe B."/>
            <person name="Sutton G.G."/>
            <person name="Strausberg R.L."/>
            <person name="Nelson K.E."/>
        </authorList>
    </citation>
    <scope>NUCLEOTIDE SEQUENCE [LARGE SCALE GENOMIC DNA]</scope>
    <source>
        <strain evidence="1 2">ATCC 49626</strain>
    </source>
</reference>
<dbReference type="Proteomes" id="UP000004070">
    <property type="component" value="Unassembled WGS sequence"/>
</dbReference>